<protein>
    <submittedName>
        <fullName evidence="1">Uncharacterized protein</fullName>
    </submittedName>
</protein>
<proteinExistence type="predicted"/>
<sequence>MSSVARTKSVAKFGKGVGGRGTIIIESMDVRLRPDADTSGPQLADLKIDDRMEVDFKDRYTYRGYSSS</sequence>
<evidence type="ECO:0000313" key="2">
    <source>
        <dbReference type="Proteomes" id="UP000184096"/>
    </source>
</evidence>
<name>A0A1M7TR67_9BRAD</name>
<dbReference type="EMBL" id="LT670849">
    <property type="protein sequence ID" value="SHN73244.1"/>
    <property type="molecule type" value="Genomic_DNA"/>
</dbReference>
<dbReference type="AlphaFoldDB" id="A0A1M7TR67"/>
<organism evidence="1 2">
    <name type="scientific">Bradyrhizobium erythrophlei</name>
    <dbReference type="NCBI Taxonomy" id="1437360"/>
    <lineage>
        <taxon>Bacteria</taxon>
        <taxon>Pseudomonadati</taxon>
        <taxon>Pseudomonadota</taxon>
        <taxon>Alphaproteobacteria</taxon>
        <taxon>Hyphomicrobiales</taxon>
        <taxon>Nitrobacteraceae</taxon>
        <taxon>Bradyrhizobium</taxon>
    </lineage>
</organism>
<dbReference type="Proteomes" id="UP000184096">
    <property type="component" value="Chromosome I"/>
</dbReference>
<gene>
    <name evidence="1" type="ORF">SAMN05444170_2430</name>
</gene>
<accession>A0A1M7TR67</accession>
<keyword evidence="2" id="KW-1185">Reference proteome</keyword>
<reference evidence="2" key="1">
    <citation type="submission" date="2016-11" db="EMBL/GenBank/DDBJ databases">
        <authorList>
            <person name="Varghese N."/>
            <person name="Submissions S."/>
        </authorList>
    </citation>
    <scope>NUCLEOTIDE SEQUENCE [LARGE SCALE GENOMIC DNA]</scope>
    <source>
        <strain evidence="2">GAS401</strain>
    </source>
</reference>
<evidence type="ECO:0000313" key="1">
    <source>
        <dbReference type="EMBL" id="SHN73244.1"/>
    </source>
</evidence>